<feature type="compositionally biased region" description="Polar residues" evidence="5">
    <location>
        <begin position="33"/>
        <end position="43"/>
    </location>
</feature>
<comment type="caution">
    <text evidence="8">The sequence shown here is derived from an EMBL/GenBank/DDBJ whole genome shotgun (WGS) entry which is preliminary data.</text>
</comment>
<feature type="binding site" evidence="4">
    <location>
        <position position="323"/>
    </location>
    <ligand>
        <name>Zn(2+)</name>
        <dbReference type="ChEBI" id="CHEBI:29105"/>
    </ligand>
</feature>
<evidence type="ECO:0000256" key="5">
    <source>
        <dbReference type="SAM" id="MobiDB-lite"/>
    </source>
</evidence>
<dbReference type="InterPro" id="IPR027417">
    <property type="entry name" value="P-loop_NTPase"/>
</dbReference>
<dbReference type="InterPro" id="IPR030378">
    <property type="entry name" value="G_CP_dom"/>
</dbReference>
<dbReference type="AlphaFoldDB" id="A0A6L6IJP3"/>
<evidence type="ECO:0000256" key="2">
    <source>
        <dbReference type="ARBA" id="ARBA00022741"/>
    </source>
</evidence>
<feature type="binding site" evidence="4">
    <location>
        <position position="330"/>
    </location>
    <ligand>
        <name>Zn(2+)</name>
        <dbReference type="ChEBI" id="CHEBI:29105"/>
    </ligand>
</feature>
<evidence type="ECO:0000259" key="6">
    <source>
        <dbReference type="PROSITE" id="PS50936"/>
    </source>
</evidence>
<dbReference type="GO" id="GO:0019843">
    <property type="term" value="F:rRNA binding"/>
    <property type="evidence" value="ECO:0007669"/>
    <property type="project" value="UniProtKB-KW"/>
</dbReference>
<feature type="binding site" evidence="4">
    <location>
        <begin position="186"/>
        <end position="189"/>
    </location>
    <ligand>
        <name>GTP</name>
        <dbReference type="ChEBI" id="CHEBI:37565"/>
    </ligand>
</feature>
<dbReference type="InterPro" id="IPR010914">
    <property type="entry name" value="RsgA_GTPase_dom"/>
</dbReference>
<dbReference type="NCBIfam" id="NF008931">
    <property type="entry name" value="PRK12288.1"/>
    <property type="match status" value="1"/>
</dbReference>
<keyword evidence="9" id="KW-1185">Reference proteome</keyword>
<keyword evidence="1 4" id="KW-0690">Ribosome biogenesis</keyword>
<proteinExistence type="inferred from homology"/>
<dbReference type="GO" id="GO:0042274">
    <property type="term" value="P:ribosomal small subunit biogenesis"/>
    <property type="evidence" value="ECO:0007669"/>
    <property type="project" value="UniProtKB-UniRule"/>
</dbReference>
<dbReference type="InterPro" id="IPR004881">
    <property type="entry name" value="Ribosome_biogen_GTPase_RsgA"/>
</dbReference>
<comment type="subcellular location">
    <subcellularLocation>
        <location evidence="4">Cytoplasm</location>
    </subcellularLocation>
</comment>
<dbReference type="Pfam" id="PF03193">
    <property type="entry name" value="RsgA_GTPase"/>
    <property type="match status" value="1"/>
</dbReference>
<keyword evidence="4" id="KW-0479">Metal-binding</keyword>
<feature type="binding site" evidence="4">
    <location>
        <position position="336"/>
    </location>
    <ligand>
        <name>Zn(2+)</name>
        <dbReference type="ChEBI" id="CHEBI:29105"/>
    </ligand>
</feature>
<dbReference type="GO" id="GO:0046872">
    <property type="term" value="F:metal ion binding"/>
    <property type="evidence" value="ECO:0007669"/>
    <property type="project" value="UniProtKB-KW"/>
</dbReference>
<dbReference type="CDD" id="cd01854">
    <property type="entry name" value="YjeQ_EngC"/>
    <property type="match status" value="1"/>
</dbReference>
<evidence type="ECO:0000256" key="3">
    <source>
        <dbReference type="ARBA" id="ARBA00023134"/>
    </source>
</evidence>
<comment type="similarity">
    <text evidence="4">Belongs to the TRAFAC class YlqF/YawG GTPase family. RsgA subfamily.</text>
</comment>
<comment type="cofactor">
    <cofactor evidence="4">
        <name>Zn(2+)</name>
        <dbReference type="ChEBI" id="CHEBI:29105"/>
    </cofactor>
    <text evidence="4">Binds 1 zinc ion per subunit.</text>
</comment>
<dbReference type="EC" id="3.6.1.-" evidence="4"/>
<evidence type="ECO:0000313" key="9">
    <source>
        <dbReference type="Proteomes" id="UP000477739"/>
    </source>
</evidence>
<dbReference type="InterPro" id="IPR012340">
    <property type="entry name" value="NA-bd_OB-fold"/>
</dbReference>
<dbReference type="GO" id="GO:0003924">
    <property type="term" value="F:GTPase activity"/>
    <property type="evidence" value="ECO:0007669"/>
    <property type="project" value="UniProtKB-UniRule"/>
</dbReference>
<feature type="binding site" evidence="4">
    <location>
        <position position="328"/>
    </location>
    <ligand>
        <name>Zn(2+)</name>
        <dbReference type="ChEBI" id="CHEBI:29105"/>
    </ligand>
</feature>
<dbReference type="Gene3D" id="1.10.40.50">
    <property type="entry name" value="Probable gtpase engc, domain 3"/>
    <property type="match status" value="1"/>
</dbReference>
<sequence>MKRIYSSKIACIINVLPVRGDQEPVRLSKNKLSKGQQRRVNANHQRRLKTSKEKPDYDDNLFGETAEGVVISRFGMHADVESADGDVHRCNIRRTIRSLVTGDRVVWRPGKAAAVGVNVKGIVEAVHERTSVLTRPDFYDGVKPVAANINQIVIVSAILPELSLNIIDRYLVACETLQVEPLLVLNKTDLLDDEGLAFVNEQMAIYRDIGYRVLLVSSQTQEGLKPLEEALTDRISIFAGQSGVGKSSLLNALLGLREEILTNDVSDISGLGQHTTTAARLYHFPHGGDVIDSPGVREFGLWHLEPEQITRGFVEFQDYLGHCKYRDCKHDTDPGCAIREAVESGKIAESRFENYHRILESMAQVKTRKNFSDTDG</sequence>
<keyword evidence="4 8" id="KW-0378">Hydrolase</keyword>
<feature type="binding site" evidence="4">
    <location>
        <begin position="240"/>
        <end position="248"/>
    </location>
    <ligand>
        <name>GTP</name>
        <dbReference type="ChEBI" id="CHEBI:37565"/>
    </ligand>
</feature>
<keyword evidence="4" id="KW-0699">rRNA-binding</keyword>
<feature type="region of interest" description="Disordered" evidence="5">
    <location>
        <begin position="30"/>
        <end position="57"/>
    </location>
</feature>
<dbReference type="Gene3D" id="3.40.50.300">
    <property type="entry name" value="P-loop containing nucleotide triphosphate hydrolases"/>
    <property type="match status" value="1"/>
</dbReference>
<evidence type="ECO:0000313" key="8">
    <source>
        <dbReference type="EMBL" id="MTH47082.1"/>
    </source>
</evidence>
<dbReference type="PANTHER" id="PTHR32120">
    <property type="entry name" value="SMALL RIBOSOMAL SUBUNIT BIOGENESIS GTPASE RSGA"/>
    <property type="match status" value="1"/>
</dbReference>
<name>A0A6L6IJP3_9ENTR</name>
<comment type="subunit">
    <text evidence="4">Monomer. Associates with 30S ribosomal subunit, binds 16S rRNA.</text>
</comment>
<dbReference type="EMBL" id="WMJZ01000016">
    <property type="protein sequence ID" value="MTH47082.1"/>
    <property type="molecule type" value="Genomic_DNA"/>
</dbReference>
<reference evidence="8 9" key="1">
    <citation type="submission" date="2019-11" db="EMBL/GenBank/DDBJ databases">
        <title>Escherichia alba sp. nov. isolated from the gut of plastic-eating superworms Zophobas atratus.</title>
        <authorList>
            <person name="Yang Y."/>
        </authorList>
    </citation>
    <scope>NUCLEOTIDE SEQUENCE [LARGE SCALE GENOMIC DNA]</scope>
    <source>
        <strain evidence="9">BIT-B35</strain>
    </source>
</reference>
<dbReference type="PANTHER" id="PTHR32120:SF11">
    <property type="entry name" value="SMALL RIBOSOMAL SUBUNIT BIOGENESIS GTPASE RSGA 1, MITOCHONDRIAL-RELATED"/>
    <property type="match status" value="1"/>
</dbReference>
<keyword evidence="4" id="KW-0963">Cytoplasm</keyword>
<dbReference type="OrthoDB" id="9809485at2"/>
<feature type="domain" description="EngC GTPase" evidence="6">
    <location>
        <begin position="147"/>
        <end position="297"/>
    </location>
</feature>
<gene>
    <name evidence="4 8" type="primary">rsgA</name>
    <name evidence="8" type="ORF">GJV78_12615</name>
</gene>
<evidence type="ECO:0000256" key="1">
    <source>
        <dbReference type="ARBA" id="ARBA00022517"/>
    </source>
</evidence>
<feature type="domain" description="CP-type G" evidence="7">
    <location>
        <begin position="130"/>
        <end position="299"/>
    </location>
</feature>
<evidence type="ECO:0000259" key="7">
    <source>
        <dbReference type="PROSITE" id="PS51721"/>
    </source>
</evidence>
<organism evidence="8 9">
    <name type="scientific">Intestinirhabdus alba</name>
    <dbReference type="NCBI Taxonomy" id="2899544"/>
    <lineage>
        <taxon>Bacteria</taxon>
        <taxon>Pseudomonadati</taxon>
        <taxon>Pseudomonadota</taxon>
        <taxon>Gammaproteobacteria</taxon>
        <taxon>Enterobacterales</taxon>
        <taxon>Enterobacteriaceae</taxon>
        <taxon>Intestinirhabdus</taxon>
    </lineage>
</organism>
<dbReference type="NCBIfam" id="TIGR00157">
    <property type="entry name" value="ribosome small subunit-dependent GTPase A"/>
    <property type="match status" value="1"/>
</dbReference>
<dbReference type="PROSITE" id="PS50936">
    <property type="entry name" value="ENGC_GTPASE"/>
    <property type="match status" value="1"/>
</dbReference>
<protein>
    <recommendedName>
        <fullName evidence="4">Small ribosomal subunit biogenesis GTPase RsgA</fullName>
        <ecNumber evidence="4">3.6.1.-</ecNumber>
    </recommendedName>
</protein>
<dbReference type="PROSITE" id="PS51721">
    <property type="entry name" value="G_CP"/>
    <property type="match status" value="1"/>
</dbReference>
<keyword evidence="4" id="KW-0862">Zinc</keyword>
<evidence type="ECO:0000256" key="4">
    <source>
        <dbReference type="HAMAP-Rule" id="MF_01820"/>
    </source>
</evidence>
<dbReference type="Gene3D" id="2.40.50.140">
    <property type="entry name" value="Nucleic acid-binding proteins"/>
    <property type="match status" value="1"/>
</dbReference>
<dbReference type="HAMAP" id="MF_01820">
    <property type="entry name" value="GTPase_RsgA"/>
    <property type="match status" value="1"/>
</dbReference>
<dbReference type="Proteomes" id="UP000477739">
    <property type="component" value="Unassembled WGS sequence"/>
</dbReference>
<accession>A0A6L6IJP3</accession>
<dbReference type="SUPFAM" id="SSF52540">
    <property type="entry name" value="P-loop containing nucleoside triphosphate hydrolases"/>
    <property type="match status" value="1"/>
</dbReference>
<keyword evidence="4" id="KW-0694">RNA-binding</keyword>
<keyword evidence="3 4" id="KW-0342">GTP-binding</keyword>
<keyword evidence="2 4" id="KW-0547">Nucleotide-binding</keyword>
<dbReference type="GO" id="GO:0005737">
    <property type="term" value="C:cytoplasm"/>
    <property type="evidence" value="ECO:0007669"/>
    <property type="project" value="UniProtKB-SubCell"/>
</dbReference>
<comment type="function">
    <text evidence="4">One of several proteins that assist in the late maturation steps of the functional core of the 30S ribosomal subunit. Helps release RbfA from mature subunits. May play a role in the assembly of ribosomal proteins into the subunit. Circularly permuted GTPase that catalyzes slow GTP hydrolysis, GTPase activity is stimulated by the 30S ribosomal subunit.</text>
</comment>
<dbReference type="GO" id="GO:0005525">
    <property type="term" value="F:GTP binding"/>
    <property type="evidence" value="ECO:0007669"/>
    <property type="project" value="UniProtKB-UniRule"/>
</dbReference>